<dbReference type="PANTHER" id="PTHR32332:SF34">
    <property type="entry name" value="2-NITROPROPANE DIOXYGENASE FAMILY, PUTATIVE-RELATED"/>
    <property type="match status" value="1"/>
</dbReference>
<evidence type="ECO:0000256" key="3">
    <source>
        <dbReference type="ARBA" id="ARBA00023002"/>
    </source>
</evidence>
<dbReference type="PANTHER" id="PTHR32332">
    <property type="entry name" value="2-NITROPROPANE DIOXYGENASE"/>
    <property type="match status" value="1"/>
</dbReference>
<keyword evidence="2" id="KW-0288">FMN</keyword>
<accession>A0A9P9FZM4</accession>
<dbReference type="OrthoDB" id="2349068at2759"/>
<dbReference type="GO" id="GO:0018580">
    <property type="term" value="F:nitronate monooxygenase activity"/>
    <property type="evidence" value="ECO:0007669"/>
    <property type="project" value="InterPro"/>
</dbReference>
<reference evidence="4" key="1">
    <citation type="journal article" date="2021" name="Nat. Commun.">
        <title>Genetic determinants of endophytism in the Arabidopsis root mycobiome.</title>
        <authorList>
            <person name="Mesny F."/>
            <person name="Miyauchi S."/>
            <person name="Thiergart T."/>
            <person name="Pickel B."/>
            <person name="Atanasova L."/>
            <person name="Karlsson M."/>
            <person name="Huettel B."/>
            <person name="Barry K.W."/>
            <person name="Haridas S."/>
            <person name="Chen C."/>
            <person name="Bauer D."/>
            <person name="Andreopoulos W."/>
            <person name="Pangilinan J."/>
            <person name="LaButti K."/>
            <person name="Riley R."/>
            <person name="Lipzen A."/>
            <person name="Clum A."/>
            <person name="Drula E."/>
            <person name="Henrissat B."/>
            <person name="Kohler A."/>
            <person name="Grigoriev I.V."/>
            <person name="Martin F.M."/>
            <person name="Hacquard S."/>
        </authorList>
    </citation>
    <scope>NUCLEOTIDE SEQUENCE</scope>
    <source>
        <strain evidence="4">FSSC 5 MPI-SDFR-AT-0091</strain>
    </source>
</reference>
<dbReference type="Proteomes" id="UP000736672">
    <property type="component" value="Unassembled WGS sequence"/>
</dbReference>
<evidence type="ECO:0000256" key="1">
    <source>
        <dbReference type="ARBA" id="ARBA00022630"/>
    </source>
</evidence>
<dbReference type="SUPFAM" id="SSF51412">
    <property type="entry name" value="Inosine monophosphate dehydrogenase (IMPDH)"/>
    <property type="match status" value="1"/>
</dbReference>
<dbReference type="Gene3D" id="3.20.20.70">
    <property type="entry name" value="Aldolase class I"/>
    <property type="match status" value="1"/>
</dbReference>
<protein>
    <recommendedName>
        <fullName evidence="6">Nitronate monooxygenase domain-containing protein</fullName>
    </recommendedName>
</protein>
<keyword evidence="5" id="KW-1185">Reference proteome</keyword>
<sequence length="370" mass="39502">MASSLTLQQMFPWTQAPLICSAPMRGVSGAALAVAVSAGGGLGFIAGGDDVSTLEGKFEAAKRLVAEQKAQSESREENPLLLHTGSTLPVGVGFLNWGADIEVALPLIVKYRPVAVWLFAPRDGAADQHSWAGRIRDQTDDDVSIWVMVGDIGDATDAMKHLQPDVLVLQGADGGGHGLATSASILALVPEMVDKIVTRHLDDPHRAPIPKIVAAGGLVDGRGIAAALMLGAEGVAMGTRFLASFESEITKEYQKAVVDTQDGGRSTIRSPIFDKARGTIFWPPKYAARGVINRTYSDFAQGKVTEADSFSQYQQDLEDAQVKYGVNGRINTLVSTAVGLVREVLPAAEIVRRVRKQAKTLLDCNRMSRL</sequence>
<name>A0A9P9FZM4_FUSSL</name>
<dbReference type="AlphaFoldDB" id="A0A9P9FZM4"/>
<dbReference type="InterPro" id="IPR013785">
    <property type="entry name" value="Aldolase_TIM"/>
</dbReference>
<comment type="caution">
    <text evidence="4">The sequence shown here is derived from an EMBL/GenBank/DDBJ whole genome shotgun (WGS) entry which is preliminary data.</text>
</comment>
<dbReference type="InterPro" id="IPR004136">
    <property type="entry name" value="NMO"/>
</dbReference>
<proteinExistence type="predicted"/>
<evidence type="ECO:0000313" key="5">
    <source>
        <dbReference type="Proteomes" id="UP000736672"/>
    </source>
</evidence>
<keyword evidence="3" id="KW-0560">Oxidoreductase</keyword>
<organism evidence="4 5">
    <name type="scientific">Fusarium solani</name>
    <name type="common">Filamentous fungus</name>
    <dbReference type="NCBI Taxonomy" id="169388"/>
    <lineage>
        <taxon>Eukaryota</taxon>
        <taxon>Fungi</taxon>
        <taxon>Dikarya</taxon>
        <taxon>Ascomycota</taxon>
        <taxon>Pezizomycotina</taxon>
        <taxon>Sordariomycetes</taxon>
        <taxon>Hypocreomycetidae</taxon>
        <taxon>Hypocreales</taxon>
        <taxon>Nectriaceae</taxon>
        <taxon>Fusarium</taxon>
        <taxon>Fusarium solani species complex</taxon>
    </lineage>
</organism>
<evidence type="ECO:0000256" key="2">
    <source>
        <dbReference type="ARBA" id="ARBA00022643"/>
    </source>
</evidence>
<dbReference type="CDD" id="cd04730">
    <property type="entry name" value="NPD_like"/>
    <property type="match status" value="1"/>
</dbReference>
<dbReference type="Pfam" id="PF03060">
    <property type="entry name" value="NMO"/>
    <property type="match status" value="1"/>
</dbReference>
<dbReference type="EMBL" id="JAGTJS010000048">
    <property type="protein sequence ID" value="KAH7226023.1"/>
    <property type="molecule type" value="Genomic_DNA"/>
</dbReference>
<evidence type="ECO:0000313" key="4">
    <source>
        <dbReference type="EMBL" id="KAH7226023.1"/>
    </source>
</evidence>
<evidence type="ECO:0008006" key="6">
    <source>
        <dbReference type="Google" id="ProtNLM"/>
    </source>
</evidence>
<gene>
    <name evidence="4" type="ORF">B0J15DRAFT_577589</name>
</gene>
<keyword evidence="1" id="KW-0285">Flavoprotein</keyword>